<dbReference type="FunFam" id="1.10.510.10:FF:001424">
    <property type="entry name" value="Protein kinase superfamily protein"/>
    <property type="match status" value="1"/>
</dbReference>
<protein>
    <recommendedName>
        <fullName evidence="7">Protein kinase domain-containing protein</fullName>
    </recommendedName>
</protein>
<dbReference type="Gene3D" id="3.30.200.20">
    <property type="entry name" value="Phosphorylase Kinase, domain 1"/>
    <property type="match status" value="1"/>
</dbReference>
<keyword evidence="4 5" id="KW-0067">ATP-binding</keyword>
<accession>A0A0D6QSS5</accession>
<dbReference type="GO" id="GO:0005524">
    <property type="term" value="F:ATP binding"/>
    <property type="evidence" value="ECO:0007669"/>
    <property type="project" value="UniProtKB-UniRule"/>
</dbReference>
<dbReference type="InterPro" id="IPR000719">
    <property type="entry name" value="Prot_kinase_dom"/>
</dbReference>
<dbReference type="AlphaFoldDB" id="A0A0D6QSS5"/>
<keyword evidence="6" id="KW-0723">Serine/threonine-protein kinase</keyword>
<evidence type="ECO:0000313" key="8">
    <source>
        <dbReference type="EMBL" id="JAG93476.1"/>
    </source>
</evidence>
<organism evidence="8">
    <name type="scientific">Araucaria cunninghamii</name>
    <name type="common">Hoop pine</name>
    <name type="synonym">Moreton Bay pine</name>
    <dbReference type="NCBI Taxonomy" id="56994"/>
    <lineage>
        <taxon>Eukaryota</taxon>
        <taxon>Viridiplantae</taxon>
        <taxon>Streptophyta</taxon>
        <taxon>Embryophyta</taxon>
        <taxon>Tracheophyta</taxon>
        <taxon>Spermatophyta</taxon>
        <taxon>Pinopsida</taxon>
        <taxon>Pinidae</taxon>
        <taxon>Conifers II</taxon>
        <taxon>Araucariales</taxon>
        <taxon>Araucariaceae</taxon>
        <taxon>Araucaria</taxon>
    </lineage>
</organism>
<proteinExistence type="inferred from homology"/>
<dbReference type="SUPFAM" id="SSF56112">
    <property type="entry name" value="Protein kinase-like (PK-like)"/>
    <property type="match status" value="1"/>
</dbReference>
<dbReference type="InterPro" id="IPR008271">
    <property type="entry name" value="Ser/Thr_kinase_AS"/>
</dbReference>
<dbReference type="Gene3D" id="1.10.510.10">
    <property type="entry name" value="Transferase(Phosphotransferase) domain 1"/>
    <property type="match status" value="1"/>
</dbReference>
<dbReference type="PROSITE" id="PS50011">
    <property type="entry name" value="PROTEIN_KINASE_DOM"/>
    <property type="match status" value="1"/>
</dbReference>
<keyword evidence="2 5" id="KW-0547">Nucleotide-binding</keyword>
<evidence type="ECO:0000256" key="1">
    <source>
        <dbReference type="ARBA" id="ARBA00022679"/>
    </source>
</evidence>
<dbReference type="PROSITE" id="PS00108">
    <property type="entry name" value="PROTEIN_KINASE_ST"/>
    <property type="match status" value="1"/>
</dbReference>
<evidence type="ECO:0000256" key="3">
    <source>
        <dbReference type="ARBA" id="ARBA00022777"/>
    </source>
</evidence>
<dbReference type="PANTHER" id="PTHR47973">
    <property type="entry name" value="CYSTEINE-RICH RECEPTOR-LIKE PROTEIN KINASE 3"/>
    <property type="match status" value="1"/>
</dbReference>
<dbReference type="EMBL" id="GCKF01046703">
    <property type="protein sequence ID" value="JAG93476.1"/>
    <property type="molecule type" value="Transcribed_RNA"/>
</dbReference>
<comment type="similarity">
    <text evidence="6">Belongs to the protein kinase superfamily.</text>
</comment>
<dbReference type="InterPro" id="IPR011009">
    <property type="entry name" value="Kinase-like_dom_sf"/>
</dbReference>
<dbReference type="InterPro" id="IPR017441">
    <property type="entry name" value="Protein_kinase_ATP_BS"/>
</dbReference>
<keyword evidence="1" id="KW-0808">Transferase</keyword>
<reference evidence="8" key="1">
    <citation type="submission" date="2015-03" db="EMBL/GenBank/DDBJ databases">
        <title>A transcriptome of Araucaria cunninghamii, an australian fine timber species.</title>
        <authorList>
            <person name="Jing Yi C.J.Y."/>
            <person name="Yin San L.Y.S."/>
            <person name="Abdul Karim S.S."/>
            <person name="Wan Azmi N.N."/>
            <person name="Hercus R.R."/>
            <person name="Croft L.L."/>
        </authorList>
    </citation>
    <scope>NUCLEOTIDE SEQUENCE</scope>
    <source>
        <strain evidence="8">MI0301</strain>
        <tissue evidence="8">Leaf</tissue>
    </source>
</reference>
<dbReference type="PROSITE" id="PS00107">
    <property type="entry name" value="PROTEIN_KINASE_ATP"/>
    <property type="match status" value="1"/>
</dbReference>
<keyword evidence="3" id="KW-0418">Kinase</keyword>
<evidence type="ECO:0000256" key="4">
    <source>
        <dbReference type="ARBA" id="ARBA00022840"/>
    </source>
</evidence>
<evidence type="ECO:0000256" key="5">
    <source>
        <dbReference type="PROSITE-ProRule" id="PRU10141"/>
    </source>
</evidence>
<evidence type="ECO:0000256" key="6">
    <source>
        <dbReference type="RuleBase" id="RU000304"/>
    </source>
</evidence>
<feature type="domain" description="Protein kinase" evidence="7">
    <location>
        <begin position="51"/>
        <end position="203"/>
    </location>
</feature>
<evidence type="ECO:0000259" key="7">
    <source>
        <dbReference type="PROSITE" id="PS50011"/>
    </source>
</evidence>
<name>A0A0D6QSS5_ARACU</name>
<dbReference type="Pfam" id="PF00069">
    <property type="entry name" value="Pkinase"/>
    <property type="match status" value="1"/>
</dbReference>
<dbReference type="InterPro" id="IPR052059">
    <property type="entry name" value="CR_Ser/Thr_kinase"/>
</dbReference>
<dbReference type="FunFam" id="3.30.200.20:FF:000225">
    <property type="entry name" value="cold-responsive protein kinase 1"/>
    <property type="match status" value="1"/>
</dbReference>
<dbReference type="GO" id="GO:0004674">
    <property type="term" value="F:protein serine/threonine kinase activity"/>
    <property type="evidence" value="ECO:0007669"/>
    <property type="project" value="UniProtKB-KW"/>
</dbReference>
<evidence type="ECO:0000256" key="2">
    <source>
        <dbReference type="ARBA" id="ARBA00022741"/>
    </source>
</evidence>
<dbReference type="SMART" id="SM00220">
    <property type="entry name" value="S_TKc"/>
    <property type="match status" value="1"/>
</dbReference>
<sequence>MITDIFASMSCFGGFFKRDKQSANNGEEGFSITQGVKVYSYKDLKLATMDFHPDNKIGAGGFGTVYKGILKDGTEVAIKQLSAESKQGAREFFTEIATISAIKHEHLVILRGCCIEGNHRILVYGYLENNSIANILFGSNSAGLHLDWQTRFQICIGTARGIAYLHEEVKPHIVHRDIKPSNILLDKDLNPKIADFGLAKLLY</sequence>
<feature type="binding site" evidence="5">
    <location>
        <position position="79"/>
    </location>
    <ligand>
        <name>ATP</name>
        <dbReference type="ChEBI" id="CHEBI:30616"/>
    </ligand>
</feature>